<reference evidence="3 4" key="1">
    <citation type="submission" date="2017-11" db="EMBL/GenBank/DDBJ databases">
        <title>Taxonomic description and genome sequences of Spirosoma HA7 sp. nov., isolated from pollen microhabitat of Corylus avellana.</title>
        <authorList>
            <person name="Ambika Manirajan B."/>
            <person name="Suarez C."/>
            <person name="Ratering S."/>
            <person name="Geissler-Plaum R."/>
            <person name="Cardinale M."/>
            <person name="Sylvia S."/>
        </authorList>
    </citation>
    <scope>NUCLEOTIDE SEQUENCE [LARGE SCALE GENOMIC DNA]</scope>
    <source>
        <strain evidence="3 4">HA7</strain>
    </source>
</reference>
<dbReference type="Proteomes" id="UP000232883">
    <property type="component" value="Chromosome"/>
</dbReference>
<gene>
    <name evidence="3" type="ORF">CWM47_21830</name>
</gene>
<proteinExistence type="predicted"/>
<evidence type="ECO:0000313" key="4">
    <source>
        <dbReference type="Proteomes" id="UP000232883"/>
    </source>
</evidence>
<dbReference type="EMBL" id="CP025096">
    <property type="protein sequence ID" value="AUD04248.1"/>
    <property type="molecule type" value="Genomic_DNA"/>
</dbReference>
<keyword evidence="4" id="KW-1185">Reference proteome</keyword>
<organism evidence="3 4">
    <name type="scientific">Spirosoma pollinicola</name>
    <dbReference type="NCBI Taxonomy" id="2057025"/>
    <lineage>
        <taxon>Bacteria</taxon>
        <taxon>Pseudomonadati</taxon>
        <taxon>Bacteroidota</taxon>
        <taxon>Cytophagia</taxon>
        <taxon>Cytophagales</taxon>
        <taxon>Cytophagaceae</taxon>
        <taxon>Spirosoma</taxon>
    </lineage>
</organism>
<sequence>MTTTERNPFSLASALAMLIIIGISGGLYWNHNRVMTIRYDQVEQRADSLLSVKLQLEGDIRSLVRQLETTTDENAYLTNRIDNLHQQLSERDEALAQLRQKAANRNLTIQDFRQIMDKLTLQRDSLTNQMEAMRDKIGWITKSNELVLEQNKSLQKMVDDLHVNLSTKIPYSSMTGDAFLVKAAKSNRKETAKAKKVRTLSISLNVPAQLQLEGRQNVYLSLTNEQHKVMMPPLRTTTVTLPNINEVIPIHAEQTVNFTGNSQRISFQFEPGETIKPGLYRASVYTKDRYLGAVEFSFRDSFWFF</sequence>
<dbReference type="Gene3D" id="1.20.5.1160">
    <property type="entry name" value="Vasodilator-stimulated phosphoprotein"/>
    <property type="match status" value="1"/>
</dbReference>
<dbReference type="OrthoDB" id="936592at2"/>
<evidence type="ECO:0000313" key="3">
    <source>
        <dbReference type="EMBL" id="AUD04248.1"/>
    </source>
</evidence>
<keyword evidence="2" id="KW-0472">Membrane</keyword>
<evidence type="ECO:0000256" key="1">
    <source>
        <dbReference type="SAM" id="Coils"/>
    </source>
</evidence>
<protein>
    <submittedName>
        <fullName evidence="3">Uncharacterized protein</fullName>
    </submittedName>
</protein>
<keyword evidence="2" id="KW-1133">Transmembrane helix</keyword>
<feature type="coiled-coil region" evidence="1">
    <location>
        <begin position="53"/>
        <end position="136"/>
    </location>
</feature>
<keyword evidence="1" id="KW-0175">Coiled coil</keyword>
<dbReference type="KEGG" id="spir:CWM47_21830"/>
<name>A0A2K8Z2Z0_9BACT</name>
<feature type="transmembrane region" description="Helical" evidence="2">
    <location>
        <begin position="12"/>
        <end position="29"/>
    </location>
</feature>
<dbReference type="AlphaFoldDB" id="A0A2K8Z2Z0"/>
<accession>A0A2K8Z2Z0</accession>
<keyword evidence="2" id="KW-0812">Transmembrane</keyword>
<dbReference type="RefSeq" id="WP_100990314.1">
    <property type="nucleotide sequence ID" value="NZ_CP025096.1"/>
</dbReference>
<evidence type="ECO:0000256" key="2">
    <source>
        <dbReference type="SAM" id="Phobius"/>
    </source>
</evidence>